<organism evidence="3 4">
    <name type="scientific">Hypocrea atroviridis (strain ATCC 20476 / IMI 206040)</name>
    <name type="common">Trichoderma atroviride</name>
    <dbReference type="NCBI Taxonomy" id="452589"/>
    <lineage>
        <taxon>Eukaryota</taxon>
        <taxon>Fungi</taxon>
        <taxon>Dikarya</taxon>
        <taxon>Ascomycota</taxon>
        <taxon>Pezizomycotina</taxon>
        <taxon>Sordariomycetes</taxon>
        <taxon>Hypocreomycetidae</taxon>
        <taxon>Hypocreales</taxon>
        <taxon>Hypocreaceae</taxon>
        <taxon>Trichoderma</taxon>
    </lineage>
</organism>
<dbReference type="Proteomes" id="UP000005426">
    <property type="component" value="Unassembled WGS sequence"/>
</dbReference>
<dbReference type="AlphaFoldDB" id="G9P240"/>
<gene>
    <name evidence="3" type="ORF">TRIATDRAFT_310222</name>
</gene>
<accession>G9P240</accession>
<dbReference type="EMBL" id="ABDG02000026">
    <property type="protein sequence ID" value="EHK42635.1"/>
    <property type="molecule type" value="Genomic_DNA"/>
</dbReference>
<evidence type="ECO:0000259" key="2">
    <source>
        <dbReference type="Pfam" id="PF23576"/>
    </source>
</evidence>
<name>G9P240_HYPAI</name>
<feature type="region of interest" description="Disordered" evidence="1">
    <location>
        <begin position="176"/>
        <end position="205"/>
    </location>
</feature>
<feature type="domain" description="Helicase SEN1 beta-barrel" evidence="2">
    <location>
        <begin position="115"/>
        <end position="171"/>
    </location>
</feature>
<keyword evidence="4" id="KW-1185">Reference proteome</keyword>
<dbReference type="InterPro" id="IPR056474">
    <property type="entry name" value="SEN1_barrel"/>
</dbReference>
<comment type="caution">
    <text evidence="3">The sequence shown here is derived from an EMBL/GenBank/DDBJ whole genome shotgun (WGS) entry which is preliminary data.</text>
</comment>
<reference evidence="3 4" key="1">
    <citation type="journal article" date="2011" name="Genome Biol.">
        <title>Comparative genome sequence analysis underscores mycoparasitism as the ancestral life style of Trichoderma.</title>
        <authorList>
            <person name="Kubicek C.P."/>
            <person name="Herrera-Estrella A."/>
            <person name="Seidl-Seiboth V."/>
            <person name="Martinez D.A."/>
            <person name="Druzhinina I.S."/>
            <person name="Thon M."/>
            <person name="Zeilinger S."/>
            <person name="Casas-Flores S."/>
            <person name="Horwitz B.A."/>
            <person name="Mukherjee P.K."/>
            <person name="Mukherjee M."/>
            <person name="Kredics L."/>
            <person name="Alcaraz L.D."/>
            <person name="Aerts A."/>
            <person name="Antal Z."/>
            <person name="Atanasova L."/>
            <person name="Cervantes-Badillo M.G."/>
            <person name="Challacombe J."/>
            <person name="Chertkov O."/>
            <person name="McCluskey K."/>
            <person name="Coulpier F."/>
            <person name="Deshpande N."/>
            <person name="von Doehren H."/>
            <person name="Ebbole D.J."/>
            <person name="Esquivel-Naranjo E.U."/>
            <person name="Fekete E."/>
            <person name="Flipphi M."/>
            <person name="Glaser F."/>
            <person name="Gomez-Rodriguez E.Y."/>
            <person name="Gruber S."/>
            <person name="Han C."/>
            <person name="Henrissat B."/>
            <person name="Hermosa R."/>
            <person name="Hernandez-Onate M."/>
            <person name="Karaffa L."/>
            <person name="Kosti I."/>
            <person name="Le Crom S."/>
            <person name="Lindquist E."/>
            <person name="Lucas S."/>
            <person name="Luebeck M."/>
            <person name="Luebeck P.S."/>
            <person name="Margeot A."/>
            <person name="Metz B."/>
            <person name="Misra M."/>
            <person name="Nevalainen H."/>
            <person name="Omann M."/>
            <person name="Packer N."/>
            <person name="Perrone G."/>
            <person name="Uresti-Rivera E.E."/>
            <person name="Salamov A."/>
            <person name="Schmoll M."/>
            <person name="Seiboth B."/>
            <person name="Shapiro H."/>
            <person name="Sukno S."/>
            <person name="Tamayo-Ramos J.A."/>
            <person name="Tisch D."/>
            <person name="Wiest A."/>
            <person name="Wilkinson H.H."/>
            <person name="Zhang M."/>
            <person name="Coutinho P.M."/>
            <person name="Kenerley C.M."/>
            <person name="Monte E."/>
            <person name="Baker S.E."/>
            <person name="Grigoriev I.V."/>
        </authorList>
    </citation>
    <scope>NUCLEOTIDE SEQUENCE [LARGE SCALE GENOMIC DNA]</scope>
    <source>
        <strain evidence="4">ATCC 20476 / IMI 206040</strain>
    </source>
</reference>
<dbReference type="Pfam" id="PF23576">
    <property type="entry name" value="SEN1_barrel"/>
    <property type="match status" value="1"/>
</dbReference>
<feature type="region of interest" description="Disordered" evidence="1">
    <location>
        <begin position="1"/>
        <end position="32"/>
    </location>
</feature>
<protein>
    <recommendedName>
        <fullName evidence="2">Helicase SEN1 beta-barrel domain-containing protein</fullName>
    </recommendedName>
</protein>
<evidence type="ECO:0000313" key="3">
    <source>
        <dbReference type="EMBL" id="EHK42635.1"/>
    </source>
</evidence>
<evidence type="ECO:0000256" key="1">
    <source>
        <dbReference type="SAM" id="MobiDB-lite"/>
    </source>
</evidence>
<dbReference type="STRING" id="452589.G9P240"/>
<dbReference type="eggNOG" id="KOG1801">
    <property type="taxonomic scope" value="Eukaryota"/>
</dbReference>
<dbReference type="OrthoDB" id="6513042at2759"/>
<dbReference type="GeneID" id="25782819"/>
<sequence length="205" mass="21702">MGQASGDNGDGEDDVYDPDSSHARGAAGGLQEASAGRPPFLTMAVDNFYLQQYQLGAYIFQIQSLNDSAGGLLEASAMAGGLQEAPAMSALEETFFPLLASEAWRSFVTSKDKVTAQPFGMKIASRASVDSYLEVTFTMPILQSRERGVFEGDILLVSEAENPLVFKSAIHEAEGRSAGAVEHSAGGLQEAPAMSARRTDSPESE</sequence>
<proteinExistence type="predicted"/>
<evidence type="ECO:0000313" key="4">
    <source>
        <dbReference type="Proteomes" id="UP000005426"/>
    </source>
</evidence>
<dbReference type="KEGG" id="tatv:25782819"/>
<dbReference type="HOGENOM" id="CLU_1337661_0_0_1"/>